<keyword evidence="1" id="KW-0812">Transmembrane</keyword>
<comment type="caution">
    <text evidence="2">The sequence shown here is derived from an EMBL/GenBank/DDBJ whole genome shotgun (WGS) entry which is preliminary data.</text>
</comment>
<dbReference type="OrthoDB" id="9802811at2"/>
<keyword evidence="3" id="KW-1185">Reference proteome</keyword>
<keyword evidence="1" id="KW-1133">Transmembrane helix</keyword>
<sequence>MLSGESSIIPLNLFLFPILFAIIRIALKIELKRIAEKNNKKISKIGYVKVGNYEEHIRLTIDNKEERLEKNRYNHLSR</sequence>
<protein>
    <submittedName>
        <fullName evidence="2">Uncharacterized protein</fullName>
    </submittedName>
</protein>
<dbReference type="AlphaFoldDB" id="A0A3D8PU41"/>
<feature type="transmembrane region" description="Helical" evidence="1">
    <location>
        <begin position="6"/>
        <end position="27"/>
    </location>
</feature>
<evidence type="ECO:0000256" key="1">
    <source>
        <dbReference type="SAM" id="Phobius"/>
    </source>
</evidence>
<dbReference type="RefSeq" id="WP_115749418.1">
    <property type="nucleotide sequence ID" value="NZ_PIOD01000008.1"/>
</dbReference>
<evidence type="ECO:0000313" key="2">
    <source>
        <dbReference type="EMBL" id="RDW18821.1"/>
    </source>
</evidence>
<dbReference type="EMBL" id="PIOD01000008">
    <property type="protein sequence ID" value="RDW18821.1"/>
    <property type="molecule type" value="Genomic_DNA"/>
</dbReference>
<dbReference type="Proteomes" id="UP000256520">
    <property type="component" value="Unassembled WGS sequence"/>
</dbReference>
<organism evidence="2 3">
    <name type="scientific">Oceanobacillus chungangensis</name>
    <dbReference type="NCBI Taxonomy" id="1229152"/>
    <lineage>
        <taxon>Bacteria</taxon>
        <taxon>Bacillati</taxon>
        <taxon>Bacillota</taxon>
        <taxon>Bacilli</taxon>
        <taxon>Bacillales</taxon>
        <taxon>Bacillaceae</taxon>
        <taxon>Oceanobacillus</taxon>
    </lineage>
</organism>
<accession>A0A3D8PU41</accession>
<name>A0A3D8PU41_9BACI</name>
<proteinExistence type="predicted"/>
<evidence type="ECO:0000313" key="3">
    <source>
        <dbReference type="Proteomes" id="UP000256520"/>
    </source>
</evidence>
<reference evidence="3" key="1">
    <citation type="submission" date="2017-11" db="EMBL/GenBank/DDBJ databases">
        <authorList>
            <person name="Zhu W."/>
        </authorList>
    </citation>
    <scope>NUCLEOTIDE SEQUENCE [LARGE SCALE GENOMIC DNA]</scope>
    <source>
        <strain evidence="3">CAU 1051</strain>
    </source>
</reference>
<keyword evidence="1" id="KW-0472">Membrane</keyword>
<gene>
    <name evidence="2" type="ORF">CWR45_08315</name>
</gene>